<evidence type="ECO:0000313" key="1">
    <source>
        <dbReference type="EMBL" id="ATZ22211.1"/>
    </source>
</evidence>
<name>A0A2K8P643_STRLA</name>
<dbReference type="Proteomes" id="UP000231791">
    <property type="component" value="Chromosome"/>
</dbReference>
<dbReference type="GeneID" id="49381473"/>
<dbReference type="KEGG" id="slx:SLAV_01410"/>
<sequence>MESRDSDTPVAEVGVTVAGCSEADARAVLALLERLFPQNPGTDRATAEGHGATVWVTTLDAAEPARDQPAAVTLANTVGLTLQGGPRAVERVRVALAGHFAVEDAGSVSGDQEQEIGLRLSSA</sequence>
<accession>A0A2K8P643</accession>
<protein>
    <submittedName>
        <fullName evidence="1">Uncharacterized protein</fullName>
    </submittedName>
</protein>
<dbReference type="OrthoDB" id="4325844at2"/>
<keyword evidence="2" id="KW-1185">Reference proteome</keyword>
<organism evidence="1 2">
    <name type="scientific">Streptomyces lavendulae subsp. lavendulae</name>
    <dbReference type="NCBI Taxonomy" id="58340"/>
    <lineage>
        <taxon>Bacteria</taxon>
        <taxon>Bacillati</taxon>
        <taxon>Actinomycetota</taxon>
        <taxon>Actinomycetes</taxon>
        <taxon>Kitasatosporales</taxon>
        <taxon>Streptomycetaceae</taxon>
        <taxon>Streptomyces</taxon>
    </lineage>
</organism>
<proteinExistence type="predicted"/>
<reference evidence="1 2" key="1">
    <citation type="submission" date="2017-11" db="EMBL/GenBank/DDBJ databases">
        <title>Complete genome sequence of Streptomyces lavendulae subsp. lavendulae CCM 3239 (formerly 'Streptomyces aureofaciens CCM 3239'), the producer of the angucycline-type antibiotic auricin.</title>
        <authorList>
            <person name="Busche T."/>
            <person name="Novakova R."/>
            <person name="Al'Dilaimi A."/>
            <person name="Homerova D."/>
            <person name="Feckova L."/>
            <person name="Rezuchova B."/>
            <person name="Mingyar E."/>
            <person name="Csolleiova D."/>
            <person name="Bekeova C."/>
            <person name="Winkler A."/>
            <person name="Sevcikova B."/>
            <person name="Kalinowski J."/>
            <person name="Kormanec J."/>
            <person name="Ruckert C."/>
        </authorList>
    </citation>
    <scope>NUCLEOTIDE SEQUENCE [LARGE SCALE GENOMIC DNA]</scope>
    <source>
        <strain evidence="1 2">CCM 3239</strain>
    </source>
</reference>
<dbReference type="EMBL" id="CP024985">
    <property type="protein sequence ID" value="ATZ22211.1"/>
    <property type="molecule type" value="Genomic_DNA"/>
</dbReference>
<dbReference type="AlphaFoldDB" id="A0A2K8P643"/>
<gene>
    <name evidence="1" type="ORF">SLAV_01410</name>
</gene>
<dbReference type="RefSeq" id="WP_030226783.1">
    <property type="nucleotide sequence ID" value="NZ_CP024985.1"/>
</dbReference>
<evidence type="ECO:0000313" key="2">
    <source>
        <dbReference type="Proteomes" id="UP000231791"/>
    </source>
</evidence>